<dbReference type="EC" id="5.2.1.8" evidence="2 10"/>
<evidence type="ECO:0000256" key="5">
    <source>
        <dbReference type="ARBA" id="ARBA00022824"/>
    </source>
</evidence>
<dbReference type="PANTHER" id="PTHR46222">
    <property type="entry name" value="PEPTIDYL-PROLYL CIS-TRANS ISOMERASE FKBP7/14"/>
    <property type="match status" value="1"/>
</dbReference>
<keyword evidence="9 10" id="KW-0413">Isomerase</keyword>
<evidence type="ECO:0000313" key="14">
    <source>
        <dbReference type="Proteomes" id="UP001432027"/>
    </source>
</evidence>
<feature type="domain" description="EF-hand" evidence="12">
    <location>
        <begin position="176"/>
        <end position="211"/>
    </location>
</feature>
<dbReference type="GO" id="GO:0003755">
    <property type="term" value="F:peptidyl-prolyl cis-trans isomerase activity"/>
    <property type="evidence" value="ECO:0007669"/>
    <property type="project" value="UniProtKB-KW"/>
</dbReference>
<comment type="catalytic activity">
    <reaction evidence="1 10">
        <text>[protein]-peptidylproline (omega=180) = [protein]-peptidylproline (omega=0)</text>
        <dbReference type="Rhea" id="RHEA:16237"/>
        <dbReference type="Rhea" id="RHEA-COMP:10747"/>
        <dbReference type="Rhea" id="RHEA-COMP:10748"/>
        <dbReference type="ChEBI" id="CHEBI:83833"/>
        <dbReference type="ChEBI" id="CHEBI:83834"/>
        <dbReference type="EC" id="5.2.1.8"/>
    </reaction>
</comment>
<dbReference type="AlphaFoldDB" id="A0AAV5U1D2"/>
<reference evidence="13" key="1">
    <citation type="submission" date="2023-10" db="EMBL/GenBank/DDBJ databases">
        <title>Genome assembly of Pristionchus species.</title>
        <authorList>
            <person name="Yoshida K."/>
            <person name="Sommer R.J."/>
        </authorList>
    </citation>
    <scope>NUCLEOTIDE SEQUENCE</scope>
    <source>
        <strain evidence="13">RS0144</strain>
    </source>
</reference>
<keyword evidence="5" id="KW-0256">Endoplasmic reticulum</keyword>
<evidence type="ECO:0000259" key="12">
    <source>
        <dbReference type="PROSITE" id="PS50222"/>
    </source>
</evidence>
<evidence type="ECO:0000256" key="6">
    <source>
        <dbReference type="ARBA" id="ARBA00022837"/>
    </source>
</evidence>
<evidence type="ECO:0000256" key="10">
    <source>
        <dbReference type="PROSITE-ProRule" id="PRU00277"/>
    </source>
</evidence>
<dbReference type="PROSITE" id="PS00018">
    <property type="entry name" value="EF_HAND_1"/>
    <property type="match status" value="1"/>
</dbReference>
<dbReference type="InterPro" id="IPR018247">
    <property type="entry name" value="EF_Hand_1_Ca_BS"/>
</dbReference>
<dbReference type="GO" id="GO:0005509">
    <property type="term" value="F:calcium ion binding"/>
    <property type="evidence" value="ECO:0007669"/>
    <property type="project" value="InterPro"/>
</dbReference>
<dbReference type="Gene3D" id="1.10.238.10">
    <property type="entry name" value="EF-hand"/>
    <property type="match status" value="1"/>
</dbReference>
<evidence type="ECO:0000256" key="7">
    <source>
        <dbReference type="ARBA" id="ARBA00023110"/>
    </source>
</evidence>
<keyword evidence="8" id="KW-0325">Glycoprotein</keyword>
<evidence type="ECO:0000259" key="11">
    <source>
        <dbReference type="PROSITE" id="PS50059"/>
    </source>
</evidence>
<accession>A0AAV5U1D2</accession>
<dbReference type="InterPro" id="IPR002048">
    <property type="entry name" value="EF_hand_dom"/>
</dbReference>
<sequence length="311" mass="35751">LDCSFLPIHLFSDRLFAMRIAGLVSVLFPLCLAKDDSIPVIEIRGEGKPMSSAQIRHLDEQANGGPLQIKVERRWKPDSCERTAEKDDWVTFHYKMYLEDGRKVYTTYDKEPITIQLGSEMTIPGLDQGITDSCETEVLRVSVPWRLAQKEDKGSLWKHVPSEEHWLRFDVEVLTVTKFSLADQFKALDRDGDIRITEGDLVAVATELKEKYGKGWRNNEVDNVLAAKYFLRYFDQNNNASIDFAEFQSTIEKDEKEMEMKKSGKLPKGLKRKHGLAWVLDFNNDGVVTDKEIEESAERFEKGLPEKKDEL</sequence>
<dbReference type="GO" id="GO:0005783">
    <property type="term" value="C:endoplasmic reticulum"/>
    <property type="evidence" value="ECO:0007669"/>
    <property type="project" value="UniProtKB-ARBA"/>
</dbReference>
<dbReference type="InterPro" id="IPR046357">
    <property type="entry name" value="PPIase_dom_sf"/>
</dbReference>
<dbReference type="Proteomes" id="UP001432027">
    <property type="component" value="Unassembled WGS sequence"/>
</dbReference>
<evidence type="ECO:0000256" key="8">
    <source>
        <dbReference type="ARBA" id="ARBA00023180"/>
    </source>
</evidence>
<feature type="non-terminal residue" evidence="13">
    <location>
        <position position="1"/>
    </location>
</feature>
<keyword evidence="3" id="KW-0732">Signal</keyword>
<dbReference type="InterPro" id="IPR011992">
    <property type="entry name" value="EF-hand-dom_pair"/>
</dbReference>
<protein>
    <recommendedName>
        <fullName evidence="2 10">peptidylprolyl isomerase</fullName>
        <ecNumber evidence="2 10">5.2.1.8</ecNumber>
    </recommendedName>
</protein>
<dbReference type="SUPFAM" id="SSF54534">
    <property type="entry name" value="FKBP-like"/>
    <property type="match status" value="1"/>
</dbReference>
<dbReference type="SUPFAM" id="SSF47473">
    <property type="entry name" value="EF-hand"/>
    <property type="match status" value="1"/>
</dbReference>
<dbReference type="PROSITE" id="PS50059">
    <property type="entry name" value="FKBP_PPIASE"/>
    <property type="match status" value="1"/>
</dbReference>
<feature type="domain" description="EF-hand" evidence="12">
    <location>
        <begin position="222"/>
        <end position="257"/>
    </location>
</feature>
<proteinExistence type="predicted"/>
<dbReference type="Gene3D" id="3.10.50.40">
    <property type="match status" value="1"/>
</dbReference>
<dbReference type="EMBL" id="BTSX01000005">
    <property type="protein sequence ID" value="GMS99993.1"/>
    <property type="molecule type" value="Genomic_DNA"/>
</dbReference>
<name>A0AAV5U1D2_9BILA</name>
<evidence type="ECO:0000313" key="13">
    <source>
        <dbReference type="EMBL" id="GMS99993.1"/>
    </source>
</evidence>
<keyword evidence="14" id="KW-1185">Reference proteome</keyword>
<gene>
    <name evidence="13" type="ORF">PENTCL1PPCAC_22168</name>
</gene>
<evidence type="ECO:0000256" key="9">
    <source>
        <dbReference type="ARBA" id="ARBA00023235"/>
    </source>
</evidence>
<evidence type="ECO:0000256" key="3">
    <source>
        <dbReference type="ARBA" id="ARBA00022729"/>
    </source>
</evidence>
<evidence type="ECO:0000256" key="2">
    <source>
        <dbReference type="ARBA" id="ARBA00013194"/>
    </source>
</evidence>
<comment type="caution">
    <text evidence="13">The sequence shown here is derived from an EMBL/GenBank/DDBJ whole genome shotgun (WGS) entry which is preliminary data.</text>
</comment>
<dbReference type="PROSITE" id="PS50222">
    <property type="entry name" value="EF_HAND_2"/>
    <property type="match status" value="2"/>
</dbReference>
<keyword evidence="4" id="KW-0677">Repeat</keyword>
<organism evidence="13 14">
    <name type="scientific">Pristionchus entomophagus</name>
    <dbReference type="NCBI Taxonomy" id="358040"/>
    <lineage>
        <taxon>Eukaryota</taxon>
        <taxon>Metazoa</taxon>
        <taxon>Ecdysozoa</taxon>
        <taxon>Nematoda</taxon>
        <taxon>Chromadorea</taxon>
        <taxon>Rhabditida</taxon>
        <taxon>Rhabditina</taxon>
        <taxon>Diplogasteromorpha</taxon>
        <taxon>Diplogasteroidea</taxon>
        <taxon>Neodiplogasteridae</taxon>
        <taxon>Pristionchus</taxon>
    </lineage>
</organism>
<feature type="domain" description="PPIase FKBP-type" evidence="11">
    <location>
        <begin position="87"/>
        <end position="177"/>
    </location>
</feature>
<dbReference type="InterPro" id="IPR052273">
    <property type="entry name" value="PPIase_FKBP"/>
</dbReference>
<evidence type="ECO:0000256" key="1">
    <source>
        <dbReference type="ARBA" id="ARBA00000971"/>
    </source>
</evidence>
<dbReference type="InterPro" id="IPR001179">
    <property type="entry name" value="PPIase_FKBP_dom"/>
</dbReference>
<keyword evidence="6" id="KW-0106">Calcium</keyword>
<evidence type="ECO:0000256" key="4">
    <source>
        <dbReference type="ARBA" id="ARBA00022737"/>
    </source>
</evidence>
<dbReference type="Pfam" id="PF13499">
    <property type="entry name" value="EF-hand_7"/>
    <property type="match status" value="1"/>
</dbReference>
<dbReference type="Pfam" id="PF00254">
    <property type="entry name" value="FKBP_C"/>
    <property type="match status" value="1"/>
</dbReference>
<dbReference type="PANTHER" id="PTHR46222:SF3">
    <property type="entry name" value="PEPTIDYLPROLYL ISOMERASE"/>
    <property type="match status" value="1"/>
</dbReference>
<keyword evidence="7 10" id="KW-0697">Rotamase</keyword>